<accession>A0A7T4TZF0</accession>
<dbReference type="EMBL" id="CP065959">
    <property type="protein sequence ID" value="QQC91155.1"/>
    <property type="molecule type" value="Genomic_DNA"/>
</dbReference>
<proteinExistence type="predicted"/>
<dbReference type="RefSeq" id="WP_198503527.1">
    <property type="nucleotide sequence ID" value="NZ_CP065959.1"/>
</dbReference>
<protein>
    <submittedName>
        <fullName evidence="1">Uncharacterized protein</fullName>
    </submittedName>
</protein>
<dbReference type="AlphaFoldDB" id="A0A7T4TZF0"/>
<name>A0A7T4TZF0_9ACTN</name>
<evidence type="ECO:0000313" key="2">
    <source>
        <dbReference type="Proteomes" id="UP000596130"/>
    </source>
</evidence>
<dbReference type="Proteomes" id="UP000596130">
    <property type="component" value="Chromosome"/>
</dbReference>
<sequence length="60" mass="6205">MTDSTENTATTDPADALKHAMIEQLMGIIGAPDDQGVADAADAVVRELDALLRAEPEPAA</sequence>
<gene>
    <name evidence="1" type="ORF">I8755_24165</name>
</gene>
<evidence type="ECO:0000313" key="1">
    <source>
        <dbReference type="EMBL" id="QQC91155.1"/>
    </source>
</evidence>
<reference evidence="1 2" key="1">
    <citation type="submission" date="2020-12" db="EMBL/GenBank/DDBJ databases">
        <title>Identification and biosynthesis of polyene macrolides produced by Streptomyces alfalfae Men-myco-93-63.</title>
        <authorList>
            <person name="Liu D."/>
            <person name="Li Y."/>
            <person name="Liu L."/>
            <person name="Han X."/>
            <person name="Shen F."/>
        </authorList>
    </citation>
    <scope>NUCLEOTIDE SEQUENCE [LARGE SCALE GENOMIC DNA]</scope>
    <source>
        <strain evidence="1 2">Men-myco-93-63</strain>
    </source>
</reference>
<organism evidence="1 2">
    <name type="scientific">Streptomyces alfalfae</name>
    <dbReference type="NCBI Taxonomy" id="1642299"/>
    <lineage>
        <taxon>Bacteria</taxon>
        <taxon>Bacillati</taxon>
        <taxon>Actinomycetota</taxon>
        <taxon>Actinomycetes</taxon>
        <taxon>Kitasatosporales</taxon>
        <taxon>Streptomycetaceae</taxon>
        <taxon>Streptomyces</taxon>
    </lineage>
</organism>